<dbReference type="GO" id="GO:0004439">
    <property type="term" value="F:phosphatidylinositol-4,5-bisphosphate 5-phosphatase activity"/>
    <property type="evidence" value="ECO:0007669"/>
    <property type="project" value="TreeGrafter"/>
</dbReference>
<feature type="region of interest" description="Disordered" evidence="1">
    <location>
        <begin position="543"/>
        <end position="584"/>
    </location>
</feature>
<dbReference type="PANTHER" id="PTHR11200">
    <property type="entry name" value="INOSITOL 5-PHOSPHATASE"/>
    <property type="match status" value="1"/>
</dbReference>
<dbReference type="PANTHER" id="PTHR11200:SF275">
    <property type="entry name" value="LD06095P"/>
    <property type="match status" value="1"/>
</dbReference>
<feature type="region of interest" description="Disordered" evidence="1">
    <location>
        <begin position="124"/>
        <end position="188"/>
    </location>
</feature>
<gene>
    <name evidence="3" type="ORF">PAXINDRAFT_169841</name>
</gene>
<dbReference type="Gene3D" id="3.60.10.10">
    <property type="entry name" value="Endonuclease/exonuclease/phosphatase"/>
    <property type="match status" value="2"/>
</dbReference>
<reference evidence="4" key="2">
    <citation type="submission" date="2015-01" db="EMBL/GenBank/DDBJ databases">
        <title>Evolutionary Origins and Diversification of the Mycorrhizal Mutualists.</title>
        <authorList>
            <consortium name="DOE Joint Genome Institute"/>
            <consortium name="Mycorrhizal Genomics Consortium"/>
            <person name="Kohler A."/>
            <person name="Kuo A."/>
            <person name="Nagy L.G."/>
            <person name="Floudas D."/>
            <person name="Copeland A."/>
            <person name="Barry K.W."/>
            <person name="Cichocki N."/>
            <person name="Veneault-Fourrey C."/>
            <person name="LaButti K."/>
            <person name="Lindquist E.A."/>
            <person name="Lipzen A."/>
            <person name="Lundell T."/>
            <person name="Morin E."/>
            <person name="Murat C."/>
            <person name="Riley R."/>
            <person name="Ohm R."/>
            <person name="Sun H."/>
            <person name="Tunlid A."/>
            <person name="Henrissat B."/>
            <person name="Grigoriev I.V."/>
            <person name="Hibbett D.S."/>
            <person name="Martin F."/>
        </authorList>
    </citation>
    <scope>NUCLEOTIDE SEQUENCE [LARGE SCALE GENOMIC DNA]</scope>
    <source>
        <strain evidence="4">ATCC 200175</strain>
    </source>
</reference>
<dbReference type="Proteomes" id="UP000053647">
    <property type="component" value="Unassembled WGS sequence"/>
</dbReference>
<dbReference type="Pfam" id="PF22669">
    <property type="entry name" value="Exo_endo_phos2"/>
    <property type="match status" value="2"/>
</dbReference>
<dbReference type="AlphaFoldDB" id="A0A0C9TVD5"/>
<sequence>MSRQGQQTVFSRLHSLFPASQGTVALPIPPQDVVAFPSPKLQPSRKSPKLMKIRILSWNMHDSLPKGDLEELLGAVSPHGNHKPGADDASTFPSLSTEPAHPYHLVIVAGQECPSSSGIPMGLGAGIKLGVPSKERDKEKEKDKSDDKDYQEKHHLHHLHSFKRKDKDRDEATRGWKSSDDLPDEITVNPGWTSTLEHWLCHRTQANPQANGHQALKDISASPKRQSLHRRVTVKESDKGPYVPLIKERMMGLYLSVYIHRDLRDLVEGVSKSAVTAGLIGGRVGNKGGVGISLKIDGATFLFLNAHLAAHEGKVQHRLANLAKIKSELSVDDFLHPDDPRMMAEDVTDRFDYTFLCGDLNFRLDITRLHADWLISRHEYAQAFAFDQLQRLMETNSAFLSFREAPINFPPTFKYDVVSRSKTKRRRSRRFHIDGVADGNETEREGGEEEENAEEGEGEGEARSLASSAWTRHSRGIASEPEEEDYFNTFGSTPVVNEGGRVAFAAAAHTAKARWKALLSPSVISDPPPVSPLMKWLRHKQGALDEVPPKSPTIREHPPSSVPSIEDLPASPIDPPSHAYGLLEPPDKLHILSHRSSRGISVRSVPPTPVDQPNEDDDVAGYDSSHKQRVPSWCDRILWKSTVKPDASDREPEMAETTRPRTRVSNFISQAMRPFSVRNRRDSGSSFNSEEVFLSSAKPDYFHRPLATMAKPVTDDPQSRPLSFNLPKITRQARSIEAIDQISHAPLRPSTQGSENLTRRSFTDAPPVPKALGFSTLDMPSFPSAPALQSDGHPETPPPVPPKDPLPTPPASARWRFLPFRKDTSQSIATQESPVSTPGLPPHPAKGDVVCLSYSSLDDRGMRRLAGRSDHRPVIGSYAVYL</sequence>
<dbReference type="InterPro" id="IPR000300">
    <property type="entry name" value="IPPc"/>
</dbReference>
<evidence type="ECO:0000313" key="4">
    <source>
        <dbReference type="Proteomes" id="UP000053647"/>
    </source>
</evidence>
<evidence type="ECO:0000313" key="3">
    <source>
        <dbReference type="EMBL" id="KIJ14218.1"/>
    </source>
</evidence>
<dbReference type="InterPro" id="IPR036691">
    <property type="entry name" value="Endo/exonu/phosph_ase_sf"/>
</dbReference>
<reference evidence="3 4" key="1">
    <citation type="submission" date="2014-06" db="EMBL/GenBank/DDBJ databases">
        <authorList>
            <consortium name="DOE Joint Genome Institute"/>
            <person name="Kuo A."/>
            <person name="Kohler A."/>
            <person name="Nagy L.G."/>
            <person name="Floudas D."/>
            <person name="Copeland A."/>
            <person name="Barry K.W."/>
            <person name="Cichocki N."/>
            <person name="Veneault-Fourrey C."/>
            <person name="LaButti K."/>
            <person name="Lindquist E.A."/>
            <person name="Lipzen A."/>
            <person name="Lundell T."/>
            <person name="Morin E."/>
            <person name="Murat C."/>
            <person name="Sun H."/>
            <person name="Tunlid A."/>
            <person name="Henrissat B."/>
            <person name="Grigoriev I.V."/>
            <person name="Hibbett D.S."/>
            <person name="Martin F."/>
            <person name="Nordberg H.P."/>
            <person name="Cantor M.N."/>
            <person name="Hua S.X."/>
        </authorList>
    </citation>
    <scope>NUCLEOTIDE SEQUENCE [LARGE SCALE GENOMIC DNA]</scope>
    <source>
        <strain evidence="3 4">ATCC 200175</strain>
    </source>
</reference>
<dbReference type="HOGENOM" id="CLU_005289_1_0_1"/>
<feature type="compositionally biased region" description="Acidic residues" evidence="1">
    <location>
        <begin position="446"/>
        <end position="459"/>
    </location>
</feature>
<organism evidence="3 4">
    <name type="scientific">Paxillus involutus ATCC 200175</name>
    <dbReference type="NCBI Taxonomy" id="664439"/>
    <lineage>
        <taxon>Eukaryota</taxon>
        <taxon>Fungi</taxon>
        <taxon>Dikarya</taxon>
        <taxon>Basidiomycota</taxon>
        <taxon>Agaricomycotina</taxon>
        <taxon>Agaricomycetes</taxon>
        <taxon>Agaricomycetidae</taxon>
        <taxon>Boletales</taxon>
        <taxon>Paxilineae</taxon>
        <taxon>Paxillaceae</taxon>
        <taxon>Paxillus</taxon>
    </lineage>
</organism>
<proteinExistence type="predicted"/>
<protein>
    <submittedName>
        <fullName evidence="3">Phosphoinositide 5-phosphatase</fullName>
    </submittedName>
</protein>
<feature type="region of interest" description="Disordered" evidence="1">
    <location>
        <begin position="432"/>
        <end position="477"/>
    </location>
</feature>
<feature type="region of interest" description="Disordered" evidence="1">
    <location>
        <begin position="826"/>
        <end position="847"/>
    </location>
</feature>
<dbReference type="SMART" id="SM00128">
    <property type="entry name" value="IPPc"/>
    <property type="match status" value="1"/>
</dbReference>
<dbReference type="InterPro" id="IPR046985">
    <property type="entry name" value="IP5"/>
</dbReference>
<dbReference type="SUPFAM" id="SSF56219">
    <property type="entry name" value="DNase I-like"/>
    <property type="match status" value="1"/>
</dbReference>
<dbReference type="GO" id="GO:0046856">
    <property type="term" value="P:phosphatidylinositol dephosphorylation"/>
    <property type="evidence" value="ECO:0007669"/>
    <property type="project" value="InterPro"/>
</dbReference>
<evidence type="ECO:0000256" key="1">
    <source>
        <dbReference type="SAM" id="MobiDB-lite"/>
    </source>
</evidence>
<feature type="compositionally biased region" description="Basic and acidic residues" evidence="1">
    <location>
        <begin position="432"/>
        <end position="445"/>
    </location>
</feature>
<feature type="compositionally biased region" description="Pro residues" evidence="1">
    <location>
        <begin position="795"/>
        <end position="810"/>
    </location>
</feature>
<accession>A0A0C9TVD5</accession>
<name>A0A0C9TVD5_PAXIN</name>
<feature type="compositionally biased region" description="Basic residues" evidence="1">
    <location>
        <begin position="154"/>
        <end position="164"/>
    </location>
</feature>
<evidence type="ECO:0000259" key="2">
    <source>
        <dbReference type="SMART" id="SM00128"/>
    </source>
</evidence>
<keyword evidence="4" id="KW-1185">Reference proteome</keyword>
<feature type="region of interest" description="Disordered" evidence="1">
    <location>
        <begin position="597"/>
        <end position="626"/>
    </location>
</feature>
<dbReference type="OrthoDB" id="405996at2759"/>
<dbReference type="EMBL" id="KN819344">
    <property type="protein sequence ID" value="KIJ14218.1"/>
    <property type="molecule type" value="Genomic_DNA"/>
</dbReference>
<feature type="compositionally biased region" description="Polar residues" evidence="1">
    <location>
        <begin position="826"/>
        <end position="836"/>
    </location>
</feature>
<feature type="compositionally biased region" description="Basic and acidic residues" evidence="1">
    <location>
        <begin position="133"/>
        <end position="153"/>
    </location>
</feature>
<feature type="domain" description="Inositol polyphosphate-related phosphatase" evidence="2">
    <location>
        <begin position="190"/>
        <end position="440"/>
    </location>
</feature>
<feature type="compositionally biased region" description="Basic and acidic residues" evidence="1">
    <location>
        <begin position="165"/>
        <end position="180"/>
    </location>
</feature>
<feature type="region of interest" description="Disordered" evidence="1">
    <location>
        <begin position="740"/>
        <end position="813"/>
    </location>
</feature>